<dbReference type="InterPro" id="IPR050267">
    <property type="entry name" value="Anti-sigma-factor_SerPK"/>
</dbReference>
<evidence type="ECO:0000256" key="1">
    <source>
        <dbReference type="ARBA" id="ARBA00022527"/>
    </source>
</evidence>
<feature type="non-terminal residue" evidence="3">
    <location>
        <position position="130"/>
    </location>
</feature>
<reference evidence="3 4" key="1">
    <citation type="submission" date="2015-02" db="EMBL/GenBank/DDBJ databases">
        <title>Single-cell genomics of uncultivated deep-branching MTB reveals a conserved set of magnetosome genes.</title>
        <authorList>
            <person name="Kolinko S."/>
            <person name="Richter M."/>
            <person name="Glockner F.O."/>
            <person name="Brachmann A."/>
            <person name="Schuler D."/>
        </authorList>
    </citation>
    <scope>NUCLEOTIDE SEQUENCE [LARGE SCALE GENOMIC DNA]</scope>
    <source>
        <strain evidence="3">TM-1</strain>
    </source>
</reference>
<sequence length="130" mass="14412">MLAMRKLPPPKHFELTIEGGLENIPAIMDFITESAQSLGLSEEVGFDSQLAVEEACTNIIKYAYDAPEQAWINLIVTVTDSKFVITIKDNGRPFDYDSVAVPDIAATLTDRKAGGMGVYFIKQIMEEMSY</sequence>
<feature type="domain" description="Histidine kinase/HSP90-like ATPase" evidence="2">
    <location>
        <begin position="21"/>
        <end position="130"/>
    </location>
</feature>
<evidence type="ECO:0000313" key="4">
    <source>
        <dbReference type="Proteomes" id="UP000033423"/>
    </source>
</evidence>
<organism evidence="3 4">
    <name type="scientific">Candidatus Magnetobacterium bavaricum</name>
    <dbReference type="NCBI Taxonomy" id="29290"/>
    <lineage>
        <taxon>Bacteria</taxon>
        <taxon>Pseudomonadati</taxon>
        <taxon>Nitrospirota</taxon>
        <taxon>Thermodesulfovibrionia</taxon>
        <taxon>Thermodesulfovibrionales</taxon>
        <taxon>Candidatus Magnetobacteriaceae</taxon>
        <taxon>Candidatus Magnetobacterium</taxon>
    </lineage>
</organism>
<protein>
    <submittedName>
        <fullName evidence="3">Anti-sigma factor antagonist</fullName>
    </submittedName>
</protein>
<dbReference type="PANTHER" id="PTHR35526">
    <property type="entry name" value="ANTI-SIGMA-F FACTOR RSBW-RELATED"/>
    <property type="match status" value="1"/>
</dbReference>
<dbReference type="Gene3D" id="3.30.565.10">
    <property type="entry name" value="Histidine kinase-like ATPase, C-terminal domain"/>
    <property type="match status" value="1"/>
</dbReference>
<proteinExistence type="predicted"/>
<evidence type="ECO:0000313" key="3">
    <source>
        <dbReference type="EMBL" id="KJU87263.1"/>
    </source>
</evidence>
<keyword evidence="1" id="KW-0418">Kinase</keyword>
<keyword evidence="1" id="KW-0723">Serine/threonine-protein kinase</keyword>
<evidence type="ECO:0000259" key="2">
    <source>
        <dbReference type="Pfam" id="PF13581"/>
    </source>
</evidence>
<comment type="caution">
    <text evidence="3">The sequence shown here is derived from an EMBL/GenBank/DDBJ whole genome shotgun (WGS) entry which is preliminary data.</text>
</comment>
<dbReference type="AlphaFoldDB" id="A0A0F3H2X4"/>
<dbReference type="Pfam" id="PF13581">
    <property type="entry name" value="HATPase_c_2"/>
    <property type="match status" value="1"/>
</dbReference>
<name>A0A0F3H2X4_9BACT</name>
<dbReference type="SUPFAM" id="SSF55874">
    <property type="entry name" value="ATPase domain of HSP90 chaperone/DNA topoisomerase II/histidine kinase"/>
    <property type="match status" value="1"/>
</dbReference>
<dbReference type="InterPro" id="IPR003594">
    <property type="entry name" value="HATPase_dom"/>
</dbReference>
<dbReference type="InterPro" id="IPR036890">
    <property type="entry name" value="HATPase_C_sf"/>
</dbReference>
<dbReference type="GO" id="GO:0004674">
    <property type="term" value="F:protein serine/threonine kinase activity"/>
    <property type="evidence" value="ECO:0007669"/>
    <property type="project" value="UniProtKB-KW"/>
</dbReference>
<gene>
    <name evidence="3" type="ORF">MBAV_000543</name>
</gene>
<dbReference type="EMBL" id="LACI01000244">
    <property type="protein sequence ID" value="KJU87263.1"/>
    <property type="molecule type" value="Genomic_DNA"/>
</dbReference>
<dbReference type="Proteomes" id="UP000033423">
    <property type="component" value="Unassembled WGS sequence"/>
</dbReference>
<dbReference type="CDD" id="cd16936">
    <property type="entry name" value="HATPase_RsbW-like"/>
    <property type="match status" value="1"/>
</dbReference>
<accession>A0A0F3H2X4</accession>
<keyword evidence="1" id="KW-0808">Transferase</keyword>
<keyword evidence="4" id="KW-1185">Reference proteome</keyword>